<dbReference type="OrthoDB" id="108903at2"/>
<keyword evidence="2" id="KW-0645">Protease</keyword>
<dbReference type="InterPro" id="IPR029058">
    <property type="entry name" value="AB_hydrolase_fold"/>
</dbReference>
<evidence type="ECO:0000313" key="6">
    <source>
        <dbReference type="Proteomes" id="UP000449209"/>
    </source>
</evidence>
<dbReference type="Proteomes" id="UP000449209">
    <property type="component" value="Unassembled WGS sequence"/>
</dbReference>
<evidence type="ECO:0000256" key="3">
    <source>
        <dbReference type="ARBA" id="ARBA00022801"/>
    </source>
</evidence>
<evidence type="ECO:0000259" key="4">
    <source>
        <dbReference type="Pfam" id="PF00326"/>
    </source>
</evidence>
<dbReference type="InterPro" id="IPR001375">
    <property type="entry name" value="Peptidase_S9_cat"/>
</dbReference>
<sequence>MVQPVAVTDLYKLVSLAQPVATPDAVFFLQTQMREQEDDYATSIQRFDLHTHATTTWGTLSGKDNALAISDDRRVLTFTSEDTNHQRQVFAQSLTGGSPVQITFDDFGVSAYDWDAKHQVVYYQSAPKKDGKRPVKADPKRPQTISYTKTIYKDNDLGYFAEDERYVIKKQIIGHKTATEIFENPEKFSMGPLSHDGRLLTYSTAGKPEDDNDFSELTYTLDTETGVKTVVTGSLMAASLSPVGFNESDTDLLLWGTTNEIPNISASHLYNYHFADQQLTDLTPDRDVVVGDMIMNADFQQNLSGRVAAFVSDQQYVYTQLSHGTLRLMMATLGDSLSDHQAIVSGPRHVTDFTISADHGEVFFTQSAWTTVAKLSAITLKDGKERDLTDPNRHYETTHQLVEPLRFTFISDDNVEVPGWYLPPIDAQAKTNYPVILYIHGGPGANYGETFFHELQFHASEGYGVIAINPRGSTSYGQEFQLGVIGHYGEGDYADLMNGLDHVLELDPKIDQDRLYVTGGSYGGFMTNWIEGHTNRFKAAVTARSIADWISMYGTSDIGYYFLPWELTGERTMKATDLTPLWNASPLKYVANVSTPTLILHSEQDFRCPIGQGEEWYTSLKLNGVETKMVRFPGENHDLSRIGKPRFRIERMQRIHDWFATHQ</sequence>
<dbReference type="GO" id="GO:0004252">
    <property type="term" value="F:serine-type endopeptidase activity"/>
    <property type="evidence" value="ECO:0007669"/>
    <property type="project" value="TreeGrafter"/>
</dbReference>
<comment type="caution">
    <text evidence="5">The sequence shown here is derived from an EMBL/GenBank/DDBJ whole genome shotgun (WGS) entry which is preliminary data.</text>
</comment>
<evidence type="ECO:0000256" key="2">
    <source>
        <dbReference type="ARBA" id="ARBA00022670"/>
    </source>
</evidence>
<dbReference type="Gene3D" id="2.120.10.30">
    <property type="entry name" value="TolB, C-terminal domain"/>
    <property type="match status" value="1"/>
</dbReference>
<reference evidence="5 6" key="1">
    <citation type="journal article" date="2019" name="Appl. Environ. Microbiol.">
        <title>Genetic determinants of hydroxycinnamic acid metabolism in heterofermentative lactobacilli.</title>
        <authorList>
            <person name="Gaur G."/>
            <person name="Oh J.H."/>
            <person name="Filannino P."/>
            <person name="Gobbetti M."/>
            <person name="van Pijkeren J.P."/>
            <person name="Ganzle M.G."/>
        </authorList>
    </citation>
    <scope>NUCLEOTIDE SEQUENCE [LARGE SCALE GENOMIC DNA]</scope>
    <source>
        <strain evidence="5 6">C5</strain>
    </source>
</reference>
<proteinExistence type="inferred from homology"/>
<evidence type="ECO:0000313" key="5">
    <source>
        <dbReference type="EMBL" id="MYV16218.1"/>
    </source>
</evidence>
<feature type="domain" description="Peptidase S9 prolyl oligopeptidase catalytic" evidence="4">
    <location>
        <begin position="450"/>
        <end position="662"/>
    </location>
</feature>
<dbReference type="SUPFAM" id="SSF82171">
    <property type="entry name" value="DPP6 N-terminal domain-like"/>
    <property type="match status" value="1"/>
</dbReference>
<dbReference type="FunFam" id="3.40.50.1820:FF:000028">
    <property type="entry name" value="S9 family peptidase"/>
    <property type="match status" value="1"/>
</dbReference>
<dbReference type="GO" id="GO:0006508">
    <property type="term" value="P:proteolysis"/>
    <property type="evidence" value="ECO:0007669"/>
    <property type="project" value="UniProtKB-KW"/>
</dbReference>
<protein>
    <submittedName>
        <fullName evidence="5">Alpha/beta fold hydrolase</fullName>
    </submittedName>
</protein>
<dbReference type="AlphaFoldDB" id="A0A6N9I063"/>
<dbReference type="EMBL" id="WEZQ01000002">
    <property type="protein sequence ID" value="MYV16218.1"/>
    <property type="molecule type" value="Genomic_DNA"/>
</dbReference>
<name>A0A6N9I063_9LACO</name>
<comment type="similarity">
    <text evidence="1">Belongs to the peptidase S9C family.</text>
</comment>
<dbReference type="Gene3D" id="3.40.50.1820">
    <property type="entry name" value="alpha/beta hydrolase"/>
    <property type="match status" value="1"/>
</dbReference>
<evidence type="ECO:0000256" key="1">
    <source>
        <dbReference type="ARBA" id="ARBA00010040"/>
    </source>
</evidence>
<keyword evidence="3 5" id="KW-0378">Hydrolase</keyword>
<dbReference type="Pfam" id="PF00326">
    <property type="entry name" value="Peptidase_S9"/>
    <property type="match status" value="1"/>
</dbReference>
<accession>A0A6N9I063</accession>
<dbReference type="PANTHER" id="PTHR42776:SF27">
    <property type="entry name" value="DIPEPTIDYL PEPTIDASE FAMILY MEMBER 6"/>
    <property type="match status" value="1"/>
</dbReference>
<dbReference type="PANTHER" id="PTHR42776">
    <property type="entry name" value="SERINE PEPTIDASE S9 FAMILY MEMBER"/>
    <property type="match status" value="1"/>
</dbReference>
<dbReference type="RefSeq" id="WP_161002834.1">
    <property type="nucleotide sequence ID" value="NZ_WEZQ01000002.1"/>
</dbReference>
<dbReference type="InterPro" id="IPR011042">
    <property type="entry name" value="6-blade_b-propeller_TolB-like"/>
</dbReference>
<dbReference type="SUPFAM" id="SSF53474">
    <property type="entry name" value="alpha/beta-Hydrolases"/>
    <property type="match status" value="1"/>
</dbReference>
<gene>
    <name evidence="5" type="ORF">GB993_01590</name>
</gene>
<organism evidence="5 6">
    <name type="scientific">Furfurilactobacillus milii</name>
    <dbReference type="NCBI Taxonomy" id="2888272"/>
    <lineage>
        <taxon>Bacteria</taxon>
        <taxon>Bacillati</taxon>
        <taxon>Bacillota</taxon>
        <taxon>Bacilli</taxon>
        <taxon>Lactobacillales</taxon>
        <taxon>Lactobacillaceae</taxon>
        <taxon>Furfurilactobacillus</taxon>
    </lineage>
</organism>